<protein>
    <submittedName>
        <fullName evidence="1">Uncharacterized protein</fullName>
    </submittedName>
</protein>
<name>A0A090GAE4_MESPL</name>
<dbReference type="AlphaFoldDB" id="A0A090GAE4"/>
<proteinExistence type="predicted"/>
<gene>
    <name evidence="1" type="ORF">MPL3365_210094</name>
</gene>
<sequence length="81" mass="8995">MDCFTKLETLIDAGGANLVEEARALLAQVKGKSQELAEAVDEFLLDMMTLEFLLEAEREAFHGAARRLARIRLTMVKLLSA</sequence>
<evidence type="ECO:0000313" key="1">
    <source>
        <dbReference type="EMBL" id="CDX55857.1"/>
    </source>
</evidence>
<organism evidence="1 2">
    <name type="scientific">Mesorhizobium plurifarium</name>
    <dbReference type="NCBI Taxonomy" id="69974"/>
    <lineage>
        <taxon>Bacteria</taxon>
        <taxon>Pseudomonadati</taxon>
        <taxon>Pseudomonadota</taxon>
        <taxon>Alphaproteobacteria</taxon>
        <taxon>Hyphomicrobiales</taxon>
        <taxon>Phyllobacteriaceae</taxon>
        <taxon>Mesorhizobium</taxon>
    </lineage>
</organism>
<dbReference type="Proteomes" id="UP000046122">
    <property type="component" value="Unassembled WGS sequence"/>
</dbReference>
<dbReference type="EMBL" id="CCNE01000014">
    <property type="protein sequence ID" value="CDX55857.1"/>
    <property type="molecule type" value="Genomic_DNA"/>
</dbReference>
<evidence type="ECO:0000313" key="2">
    <source>
        <dbReference type="Proteomes" id="UP000046122"/>
    </source>
</evidence>
<reference evidence="1 2" key="1">
    <citation type="submission" date="2014-08" db="EMBL/GenBank/DDBJ databases">
        <authorList>
            <person name="Moulin Lionel"/>
        </authorList>
    </citation>
    <scope>NUCLEOTIDE SEQUENCE [LARGE SCALE GENOMIC DNA]</scope>
</reference>
<accession>A0A090GAE4</accession>